<gene>
    <name evidence="1" type="ORF">DSO57_1032405</name>
</gene>
<evidence type="ECO:0000313" key="1">
    <source>
        <dbReference type="EMBL" id="KAJ9060288.1"/>
    </source>
</evidence>
<accession>A0ACC2SD11</accession>
<keyword evidence="2" id="KW-1185">Reference proteome</keyword>
<evidence type="ECO:0000313" key="2">
    <source>
        <dbReference type="Proteomes" id="UP001165960"/>
    </source>
</evidence>
<dbReference type="EMBL" id="QTSX02005213">
    <property type="protein sequence ID" value="KAJ9060288.1"/>
    <property type="molecule type" value="Genomic_DNA"/>
</dbReference>
<name>A0ACC2SD11_9FUNG</name>
<protein>
    <submittedName>
        <fullName evidence="1">Uncharacterized protein</fullName>
    </submittedName>
</protein>
<sequence>MEKLVWRNNGQEVPKLDSNGDFLKLKVPPKCDFWCTPSTKKMNGSFGAASMEGNFHMSVRVKGKYNEQYDQAGLMIYIGDSLWLKTGIELVNEIPHISAVITNKYSDWSVVPINTDKASFHKDVLNLRVERKDSEILIDYFLDSQSTSLDDEPWIMLRKVTGFFPAKLEDKVQAGLMAASPQSKKGFPVEFSSYSLTQL</sequence>
<proteinExistence type="predicted"/>
<dbReference type="Proteomes" id="UP001165960">
    <property type="component" value="Unassembled WGS sequence"/>
</dbReference>
<organism evidence="1 2">
    <name type="scientific">Entomophthora muscae</name>
    <dbReference type="NCBI Taxonomy" id="34485"/>
    <lineage>
        <taxon>Eukaryota</taxon>
        <taxon>Fungi</taxon>
        <taxon>Fungi incertae sedis</taxon>
        <taxon>Zoopagomycota</taxon>
        <taxon>Entomophthoromycotina</taxon>
        <taxon>Entomophthoromycetes</taxon>
        <taxon>Entomophthorales</taxon>
        <taxon>Entomophthoraceae</taxon>
        <taxon>Entomophthora</taxon>
    </lineage>
</organism>
<comment type="caution">
    <text evidence="1">The sequence shown here is derived from an EMBL/GenBank/DDBJ whole genome shotgun (WGS) entry which is preliminary data.</text>
</comment>
<reference evidence="1" key="1">
    <citation type="submission" date="2022-04" db="EMBL/GenBank/DDBJ databases">
        <title>Genome of the entomopathogenic fungus Entomophthora muscae.</title>
        <authorList>
            <person name="Elya C."/>
            <person name="Lovett B.R."/>
            <person name="Lee E."/>
            <person name="Macias A.M."/>
            <person name="Hajek A.E."/>
            <person name="De Bivort B.L."/>
            <person name="Kasson M.T."/>
            <person name="De Fine Licht H.H."/>
            <person name="Stajich J.E."/>
        </authorList>
    </citation>
    <scope>NUCLEOTIDE SEQUENCE</scope>
    <source>
        <strain evidence="1">Berkeley</strain>
    </source>
</reference>